<name>A0A8X7SSQ0_9BASI</name>
<reference evidence="2" key="1">
    <citation type="submission" date="2016-04" db="EMBL/GenBank/DDBJ databases">
        <authorList>
            <person name="Nguyen H.D."/>
            <person name="Samba Siva P."/>
            <person name="Cullis J."/>
            <person name="Levesque C.A."/>
            <person name="Hambleton S."/>
        </authorList>
    </citation>
    <scope>NUCLEOTIDE SEQUENCE</scope>
    <source>
        <strain evidence="2">DAOMC 236426</strain>
    </source>
</reference>
<comment type="caution">
    <text evidence="2">The sequence shown here is derived from an EMBL/GenBank/DDBJ whole genome shotgun (WGS) entry which is preliminary data.</text>
</comment>
<evidence type="ECO:0000256" key="1">
    <source>
        <dbReference type="SAM" id="MobiDB-lite"/>
    </source>
</evidence>
<protein>
    <submittedName>
        <fullName evidence="2">Uncharacterized protein</fullName>
    </submittedName>
</protein>
<dbReference type="Proteomes" id="UP000077684">
    <property type="component" value="Unassembled WGS sequence"/>
</dbReference>
<dbReference type="AlphaFoldDB" id="A0A8X7SSQ0"/>
<organism evidence="2 3">
    <name type="scientific">Tilletia controversa</name>
    <name type="common">dwarf bunt fungus</name>
    <dbReference type="NCBI Taxonomy" id="13291"/>
    <lineage>
        <taxon>Eukaryota</taxon>
        <taxon>Fungi</taxon>
        <taxon>Dikarya</taxon>
        <taxon>Basidiomycota</taxon>
        <taxon>Ustilaginomycotina</taxon>
        <taxon>Exobasidiomycetes</taxon>
        <taxon>Tilletiales</taxon>
        <taxon>Tilletiaceae</taxon>
        <taxon>Tilletia</taxon>
    </lineage>
</organism>
<dbReference type="EMBL" id="LWDE02001895">
    <property type="protein sequence ID" value="KAE8239109.1"/>
    <property type="molecule type" value="Genomic_DNA"/>
</dbReference>
<gene>
    <name evidence="2" type="ORF">A4X06_0g8505</name>
</gene>
<evidence type="ECO:0000313" key="2">
    <source>
        <dbReference type="EMBL" id="KAE8239109.1"/>
    </source>
</evidence>
<reference evidence="2" key="2">
    <citation type="journal article" date="2019" name="IMA Fungus">
        <title>Genome sequencing and comparison of five Tilletia species to identify candidate genes for the detection of regulated species infecting wheat.</title>
        <authorList>
            <person name="Nguyen H.D.T."/>
            <person name="Sultana T."/>
            <person name="Kesanakurti P."/>
            <person name="Hambleton S."/>
        </authorList>
    </citation>
    <scope>NUCLEOTIDE SEQUENCE</scope>
    <source>
        <strain evidence="2">DAOMC 236426</strain>
    </source>
</reference>
<feature type="compositionally biased region" description="Polar residues" evidence="1">
    <location>
        <begin position="134"/>
        <end position="143"/>
    </location>
</feature>
<feature type="region of interest" description="Disordered" evidence="1">
    <location>
        <begin position="121"/>
        <end position="143"/>
    </location>
</feature>
<proteinExistence type="predicted"/>
<sequence>MHKVKSIRRRIERKFNTEAIGPQQAIYERAKKVGAVQLSAGPVIQKRASPKVKSTYDRTVPVVIFKVHCVTRVSLQLLGYIPKEIENNSPCPAQKRAREEDEILAEETRLEKQLEELKRRRRVLGNAGSPANAGPSTQADESSFTIKAERTVFDFSQGGTADKPFTIDD</sequence>
<accession>A0A8X7SSQ0</accession>
<evidence type="ECO:0000313" key="3">
    <source>
        <dbReference type="Proteomes" id="UP000077684"/>
    </source>
</evidence>
<keyword evidence="3" id="KW-1185">Reference proteome</keyword>